<proteinExistence type="predicted"/>
<protein>
    <submittedName>
        <fullName evidence="1">Uncharacterized protein</fullName>
    </submittedName>
</protein>
<dbReference type="KEGG" id="cant:NCTC13489_02312"/>
<evidence type="ECO:0000313" key="2">
    <source>
        <dbReference type="Proteomes" id="UP000270036"/>
    </source>
</evidence>
<reference evidence="1 2" key="1">
    <citation type="submission" date="2018-12" db="EMBL/GenBank/DDBJ databases">
        <authorList>
            <consortium name="Pathogen Informatics"/>
        </authorList>
    </citation>
    <scope>NUCLEOTIDE SEQUENCE [LARGE SCALE GENOMIC DNA]</scope>
    <source>
        <strain evidence="1 2">NCTC13489</strain>
    </source>
</reference>
<evidence type="ECO:0000313" key="1">
    <source>
        <dbReference type="EMBL" id="VEI00760.1"/>
    </source>
</evidence>
<dbReference type="EMBL" id="LR134441">
    <property type="protein sequence ID" value="VEI00760.1"/>
    <property type="molecule type" value="Genomic_DNA"/>
</dbReference>
<gene>
    <name evidence="1" type="ORF">NCTC13489_02312</name>
</gene>
<accession>A0A448NTI9</accession>
<dbReference type="Proteomes" id="UP000270036">
    <property type="component" value="Chromosome"/>
</dbReference>
<dbReference type="OrthoDB" id="980645at2"/>
<dbReference type="RefSeq" id="WP_051803649.1">
    <property type="nucleotide sequence ID" value="NZ_FOIX01000001.1"/>
</dbReference>
<name>A0A448NTI9_9FLAO</name>
<organism evidence="1 2">
    <name type="scientific">Kaistella antarctica</name>
    <dbReference type="NCBI Taxonomy" id="266748"/>
    <lineage>
        <taxon>Bacteria</taxon>
        <taxon>Pseudomonadati</taxon>
        <taxon>Bacteroidota</taxon>
        <taxon>Flavobacteriia</taxon>
        <taxon>Flavobacteriales</taxon>
        <taxon>Weeksellaceae</taxon>
        <taxon>Chryseobacterium group</taxon>
        <taxon>Kaistella</taxon>
    </lineage>
</organism>
<sequence length="120" mass="13886">MKSVVTILLSLIIFGASFQNSLFMVDYAINKDFYEIHCVNKAKPELDCHGKCQMKMESEKSTNPFNLVKYAFEFNILPAAPANYFISKENFDPYKTLKFSYQELFVPEIPRIILPHPPQV</sequence>
<dbReference type="AlphaFoldDB" id="A0A448NTI9"/>